<keyword evidence="3" id="KW-1185">Reference proteome</keyword>
<sequence length="186" mass="21477">MTETQQSYNGVQKKFDGYDYTIDVEEDETWVESVEYAVNDTVDVIIKAFGGFLKGGQTEVKNDKRKQVPKAMVAIHAKAREAMLEQQEGVKEQFQPEHTNGDDSKAKEQNEHKEPRRKSPETPKASEDDHDERDRQIQNKEKDPEQQFQTDFMQEQKQQIPGSKRSTNSGKDKDAYAKAKEAFFKK</sequence>
<accession>A0AAW2ZG53</accession>
<reference evidence="2 3" key="1">
    <citation type="submission" date="2024-03" db="EMBL/GenBank/DDBJ databases">
        <title>The Acrasis kona genome and developmental transcriptomes reveal deep origins of eukaryotic multicellular pathways.</title>
        <authorList>
            <person name="Sheikh S."/>
            <person name="Fu C.-J."/>
            <person name="Brown M.W."/>
            <person name="Baldauf S.L."/>
        </authorList>
    </citation>
    <scope>NUCLEOTIDE SEQUENCE [LARGE SCALE GENOMIC DNA]</scope>
    <source>
        <strain evidence="2 3">ATCC MYA-3509</strain>
    </source>
</reference>
<feature type="compositionally biased region" description="Basic and acidic residues" evidence="1">
    <location>
        <begin position="170"/>
        <end position="186"/>
    </location>
</feature>
<organism evidence="2 3">
    <name type="scientific">Acrasis kona</name>
    <dbReference type="NCBI Taxonomy" id="1008807"/>
    <lineage>
        <taxon>Eukaryota</taxon>
        <taxon>Discoba</taxon>
        <taxon>Heterolobosea</taxon>
        <taxon>Tetramitia</taxon>
        <taxon>Eutetramitia</taxon>
        <taxon>Acrasidae</taxon>
        <taxon>Acrasis</taxon>
    </lineage>
</organism>
<evidence type="ECO:0000256" key="1">
    <source>
        <dbReference type="SAM" id="MobiDB-lite"/>
    </source>
</evidence>
<dbReference type="Proteomes" id="UP001431209">
    <property type="component" value="Unassembled WGS sequence"/>
</dbReference>
<comment type="caution">
    <text evidence="2">The sequence shown here is derived from an EMBL/GenBank/DDBJ whole genome shotgun (WGS) entry which is preliminary data.</text>
</comment>
<feature type="region of interest" description="Disordered" evidence="1">
    <location>
        <begin position="79"/>
        <end position="186"/>
    </location>
</feature>
<feature type="compositionally biased region" description="Basic and acidic residues" evidence="1">
    <location>
        <begin position="79"/>
        <end position="145"/>
    </location>
</feature>
<dbReference type="AlphaFoldDB" id="A0AAW2ZG53"/>
<proteinExistence type="predicted"/>
<feature type="compositionally biased region" description="Polar residues" evidence="1">
    <location>
        <begin position="146"/>
        <end position="169"/>
    </location>
</feature>
<dbReference type="EMBL" id="JAOPGA020001391">
    <property type="protein sequence ID" value="KAL0487988.1"/>
    <property type="molecule type" value="Genomic_DNA"/>
</dbReference>
<evidence type="ECO:0000313" key="3">
    <source>
        <dbReference type="Proteomes" id="UP001431209"/>
    </source>
</evidence>
<name>A0AAW2ZG53_9EUKA</name>
<gene>
    <name evidence="2" type="ORF">AKO1_008876</name>
</gene>
<evidence type="ECO:0000313" key="2">
    <source>
        <dbReference type="EMBL" id="KAL0487988.1"/>
    </source>
</evidence>
<protein>
    <submittedName>
        <fullName evidence="2">WD repeat and FYVE domain-containing protein</fullName>
    </submittedName>
</protein>